<reference evidence="1" key="2">
    <citation type="submission" date="2020-11" db="EMBL/GenBank/DDBJ databases">
        <authorList>
            <person name="McCartney M.A."/>
            <person name="Auch B."/>
            <person name="Kono T."/>
            <person name="Mallez S."/>
            <person name="Becker A."/>
            <person name="Gohl D.M."/>
            <person name="Silverstein K.A.T."/>
            <person name="Koren S."/>
            <person name="Bechman K.B."/>
            <person name="Herman A."/>
            <person name="Abrahante J.E."/>
            <person name="Garbe J."/>
        </authorList>
    </citation>
    <scope>NUCLEOTIDE SEQUENCE</scope>
    <source>
        <strain evidence="1">Duluth1</strain>
        <tissue evidence="1">Whole animal</tissue>
    </source>
</reference>
<dbReference type="EMBL" id="JAIWYP010000002">
    <property type="protein sequence ID" value="KAH3871195.1"/>
    <property type="molecule type" value="Genomic_DNA"/>
</dbReference>
<reference evidence="1" key="1">
    <citation type="journal article" date="2019" name="bioRxiv">
        <title>The Genome of the Zebra Mussel, Dreissena polymorpha: A Resource for Invasive Species Research.</title>
        <authorList>
            <person name="McCartney M.A."/>
            <person name="Auch B."/>
            <person name="Kono T."/>
            <person name="Mallez S."/>
            <person name="Zhang Y."/>
            <person name="Obille A."/>
            <person name="Becker A."/>
            <person name="Abrahante J.E."/>
            <person name="Garbe J."/>
            <person name="Badalamenti J.P."/>
            <person name="Herman A."/>
            <person name="Mangelson H."/>
            <person name="Liachko I."/>
            <person name="Sullivan S."/>
            <person name="Sone E.D."/>
            <person name="Koren S."/>
            <person name="Silverstein K.A.T."/>
            <person name="Beckman K.B."/>
            <person name="Gohl D.M."/>
        </authorList>
    </citation>
    <scope>NUCLEOTIDE SEQUENCE</scope>
    <source>
        <strain evidence="1">Duluth1</strain>
        <tissue evidence="1">Whole animal</tissue>
    </source>
</reference>
<evidence type="ECO:0000313" key="1">
    <source>
        <dbReference type="EMBL" id="KAH3871195.1"/>
    </source>
</evidence>
<protein>
    <submittedName>
        <fullName evidence="1">Uncharacterized protein</fullName>
    </submittedName>
</protein>
<name>A0A9D4M7J6_DREPO</name>
<keyword evidence="2" id="KW-1185">Reference proteome</keyword>
<proteinExistence type="predicted"/>
<accession>A0A9D4M7J6</accession>
<organism evidence="1 2">
    <name type="scientific">Dreissena polymorpha</name>
    <name type="common">Zebra mussel</name>
    <name type="synonym">Mytilus polymorpha</name>
    <dbReference type="NCBI Taxonomy" id="45954"/>
    <lineage>
        <taxon>Eukaryota</taxon>
        <taxon>Metazoa</taxon>
        <taxon>Spiralia</taxon>
        <taxon>Lophotrochozoa</taxon>
        <taxon>Mollusca</taxon>
        <taxon>Bivalvia</taxon>
        <taxon>Autobranchia</taxon>
        <taxon>Heteroconchia</taxon>
        <taxon>Euheterodonta</taxon>
        <taxon>Imparidentia</taxon>
        <taxon>Neoheterodontei</taxon>
        <taxon>Myida</taxon>
        <taxon>Dreissenoidea</taxon>
        <taxon>Dreissenidae</taxon>
        <taxon>Dreissena</taxon>
    </lineage>
</organism>
<gene>
    <name evidence="1" type="ORF">DPMN_034389</name>
</gene>
<dbReference type="AlphaFoldDB" id="A0A9D4M7J6"/>
<sequence length="72" mass="8257">MTANKYYALPPSSTVCSVSKTCQYIDHLKNVALSKNNQVMLDSIMKFQDEFFAHRVKCSSIQKKISEFFSVE</sequence>
<evidence type="ECO:0000313" key="2">
    <source>
        <dbReference type="Proteomes" id="UP000828390"/>
    </source>
</evidence>
<comment type="caution">
    <text evidence="1">The sequence shown here is derived from an EMBL/GenBank/DDBJ whole genome shotgun (WGS) entry which is preliminary data.</text>
</comment>
<dbReference type="Proteomes" id="UP000828390">
    <property type="component" value="Unassembled WGS sequence"/>
</dbReference>